<dbReference type="InterPro" id="IPR050065">
    <property type="entry name" value="GlmU-like"/>
</dbReference>
<dbReference type="Pfam" id="PF12804">
    <property type="entry name" value="NTP_transf_3"/>
    <property type="match status" value="1"/>
</dbReference>
<protein>
    <submittedName>
        <fullName evidence="5">NTP transferase domain-containing protein</fullName>
    </submittedName>
</protein>
<keyword evidence="6" id="KW-1185">Reference proteome</keyword>
<evidence type="ECO:0000259" key="4">
    <source>
        <dbReference type="Pfam" id="PF12804"/>
    </source>
</evidence>
<evidence type="ECO:0000256" key="2">
    <source>
        <dbReference type="ARBA" id="ARBA00022695"/>
    </source>
</evidence>
<dbReference type="GO" id="GO:0016740">
    <property type="term" value="F:transferase activity"/>
    <property type="evidence" value="ECO:0007669"/>
    <property type="project" value="UniProtKB-KW"/>
</dbReference>
<dbReference type="SUPFAM" id="SSF53448">
    <property type="entry name" value="Nucleotide-diphospho-sugar transferases"/>
    <property type="match status" value="1"/>
</dbReference>
<sequence>MPQSLHSCTANPVIAAPLPQRPLKISSHRTDTMVRAIILAAGFGSRLMPLTKDRPKGMVALAGLPLLMRQVSVLRNGGVEEISLVGGYLSERLAPLGLPLALNPQYDSTNMVESLMSARHLFDGKADIIMAYGDIVYEAGVLETLLRTEGEIAVTADKKWQALWSARMEDYASDVETFRLRHDGSVAELGRRPKSLDEVEAQYIGLVKFPAACHARLMAFYDSLDRNAVFDGQPFPKMYMTSFIQQLIDAGWNVRPALIDGGWLEVDTLEDLHNYETLAKEGKLDSLCRLAPVPSPREIAARIQAPAPIDNSAICDIRAFAAKLNTSENLDEVSIRRLDALARKLEIAGTLFRQYSLPDMKAVEAAGHASAEEAGALLAAFLTAFDLAKDPRHLNTVLKALDGSLHTPRPAFASELDVCCFCRLT</sequence>
<evidence type="ECO:0000256" key="1">
    <source>
        <dbReference type="ARBA" id="ARBA00022679"/>
    </source>
</evidence>
<reference evidence="6" key="1">
    <citation type="journal article" date="2019" name="Int. J. Syst. Evol. Microbiol.">
        <title>The Global Catalogue of Microorganisms (GCM) 10K type strain sequencing project: providing services to taxonomists for standard genome sequencing and annotation.</title>
        <authorList>
            <consortium name="The Broad Institute Genomics Platform"/>
            <consortium name="The Broad Institute Genome Sequencing Center for Infectious Disease"/>
            <person name="Wu L."/>
            <person name="Ma J."/>
        </authorList>
    </citation>
    <scope>NUCLEOTIDE SEQUENCE [LARGE SCALE GENOMIC DNA]</scope>
    <source>
        <strain evidence="6">KACC 12508</strain>
    </source>
</reference>
<dbReference type="PANTHER" id="PTHR43584">
    <property type="entry name" value="NUCLEOTIDYL TRANSFERASE"/>
    <property type="match status" value="1"/>
</dbReference>
<dbReference type="EMBL" id="JBHTBU010000001">
    <property type="protein sequence ID" value="MFC7286925.1"/>
    <property type="molecule type" value="Genomic_DNA"/>
</dbReference>
<dbReference type="PANTHER" id="PTHR43584:SF8">
    <property type="entry name" value="N-ACETYLMURAMATE ALPHA-1-PHOSPHATE URIDYLYLTRANSFERASE"/>
    <property type="match status" value="1"/>
</dbReference>
<evidence type="ECO:0000313" key="5">
    <source>
        <dbReference type="EMBL" id="MFC7286925.1"/>
    </source>
</evidence>
<name>A0ABW2I7V8_9BURK</name>
<evidence type="ECO:0000313" key="6">
    <source>
        <dbReference type="Proteomes" id="UP001596542"/>
    </source>
</evidence>
<dbReference type="CDD" id="cd02523">
    <property type="entry name" value="PC_cytidylyltransferase"/>
    <property type="match status" value="1"/>
</dbReference>
<gene>
    <name evidence="5" type="ORF">ACFQPC_02640</name>
</gene>
<keyword evidence="1 5" id="KW-0808">Transferase</keyword>
<keyword evidence="2" id="KW-0548">Nucleotidyltransferase</keyword>
<comment type="caution">
    <text evidence="5">The sequence shown here is derived from an EMBL/GenBank/DDBJ whole genome shotgun (WGS) entry which is preliminary data.</text>
</comment>
<dbReference type="Gene3D" id="3.90.550.10">
    <property type="entry name" value="Spore Coat Polysaccharide Biosynthesis Protein SpsA, Chain A"/>
    <property type="match status" value="1"/>
</dbReference>
<evidence type="ECO:0000256" key="3">
    <source>
        <dbReference type="ARBA" id="ARBA00022842"/>
    </source>
</evidence>
<organism evidence="5 6">
    <name type="scientific">Herminiimonas glaciei</name>
    <dbReference type="NCBI Taxonomy" id="523788"/>
    <lineage>
        <taxon>Bacteria</taxon>
        <taxon>Pseudomonadati</taxon>
        <taxon>Pseudomonadota</taxon>
        <taxon>Betaproteobacteria</taxon>
        <taxon>Burkholderiales</taxon>
        <taxon>Oxalobacteraceae</taxon>
        <taxon>Herminiimonas</taxon>
    </lineage>
</organism>
<feature type="domain" description="MobA-like NTP transferase" evidence="4">
    <location>
        <begin position="36"/>
        <end position="163"/>
    </location>
</feature>
<dbReference type="InterPro" id="IPR025877">
    <property type="entry name" value="MobA-like_NTP_Trfase"/>
</dbReference>
<accession>A0ABW2I7V8</accession>
<dbReference type="InterPro" id="IPR029044">
    <property type="entry name" value="Nucleotide-diphossugar_trans"/>
</dbReference>
<keyword evidence="3" id="KW-0460">Magnesium</keyword>
<dbReference type="RefSeq" id="WP_382270091.1">
    <property type="nucleotide sequence ID" value="NZ_JBHTBU010000001.1"/>
</dbReference>
<proteinExistence type="predicted"/>
<dbReference type="Proteomes" id="UP001596542">
    <property type="component" value="Unassembled WGS sequence"/>
</dbReference>